<dbReference type="InterPro" id="IPR050605">
    <property type="entry name" value="Olfactomedin-like_domain"/>
</dbReference>
<dbReference type="InterPro" id="IPR003112">
    <property type="entry name" value="Olfac-like_dom"/>
</dbReference>
<dbReference type="PANTHER" id="PTHR23192">
    <property type="entry name" value="OLFACTOMEDIN-RELATED"/>
    <property type="match status" value="1"/>
</dbReference>
<feature type="signal peptide" evidence="11">
    <location>
        <begin position="1"/>
        <end position="23"/>
    </location>
</feature>
<dbReference type="Proteomes" id="UP001318040">
    <property type="component" value="Chromosome 22"/>
</dbReference>
<comment type="subcellular location">
    <subcellularLocation>
        <location evidence="1">Secreted</location>
    </subcellularLocation>
    <subcellularLocation>
        <location evidence="8">Synapse</location>
    </subcellularLocation>
</comment>
<dbReference type="InterPro" id="IPR022082">
    <property type="entry name" value="Noelin_dom"/>
</dbReference>
<evidence type="ECO:0000256" key="5">
    <source>
        <dbReference type="ARBA" id="ARBA00023054"/>
    </source>
</evidence>
<keyword evidence="5 10" id="KW-0175">Coiled coil</keyword>
<name>A0AAJ7WYD9_PETMA</name>
<evidence type="ECO:0000256" key="9">
    <source>
        <dbReference type="PROSITE-ProRule" id="PRU00446"/>
    </source>
</evidence>
<dbReference type="AlphaFoldDB" id="A0AAJ7WYD9"/>
<dbReference type="Pfam" id="PF12308">
    <property type="entry name" value="Noelin-1"/>
    <property type="match status" value="1"/>
</dbReference>
<evidence type="ECO:0000313" key="14">
    <source>
        <dbReference type="RefSeq" id="XP_032814626.1"/>
    </source>
</evidence>
<gene>
    <name evidence="14" type="primary">LOC116944879</name>
</gene>
<evidence type="ECO:0000259" key="12">
    <source>
        <dbReference type="PROSITE" id="PS51132"/>
    </source>
</evidence>
<keyword evidence="2" id="KW-0964">Secreted</keyword>
<feature type="coiled-coil region" evidence="10">
    <location>
        <begin position="170"/>
        <end position="197"/>
    </location>
</feature>
<dbReference type="PROSITE" id="PS51132">
    <property type="entry name" value="OLF"/>
    <property type="match status" value="1"/>
</dbReference>
<evidence type="ECO:0000256" key="3">
    <source>
        <dbReference type="ARBA" id="ARBA00022729"/>
    </source>
</evidence>
<evidence type="ECO:0000256" key="7">
    <source>
        <dbReference type="ARBA" id="ARBA00023180"/>
    </source>
</evidence>
<reference evidence="14" key="1">
    <citation type="submission" date="2025-08" db="UniProtKB">
        <authorList>
            <consortium name="RefSeq"/>
        </authorList>
    </citation>
    <scope>IDENTIFICATION</scope>
    <source>
        <tissue evidence="14">Sperm</tissue>
    </source>
</reference>
<accession>A0AAJ7WYD9</accession>
<feature type="domain" description="Olfactomedin-like" evidence="12">
    <location>
        <begin position="274"/>
        <end position="526"/>
    </location>
</feature>
<dbReference type="GeneID" id="116944879"/>
<dbReference type="KEGG" id="pmrn:116944879"/>
<sequence length="538" mass="60265">MTKSARPQLTVLLLCVTLCGHVARPSSEGLPQASSHGLNVTTNSTGIGASVPLLKLGVVLSTMAMVTNWMSQTLPGLVGLNLTKLAGASDPDMDKISSGFIPNPDEGWQVFTSAQDADGKCVCTVVAPQQSVCSRDARSRQLRQLLEKVQNISQSMAVLDLRTQRDIKYIEGIEKQMNALDKMFQEAKEDRKDLLARHFQELKEKMDELVPLIPVLEQYKADTRLIEQFKAELNNLSVVLGSIQDEIGGNEFESLQRRVLDLESRLHSCMQKIACGNLTGISNPDTVKTSGSRFGAWMTDPLASEKDNRVWYMDSYLNTRSVREYRSMAEFATSDTFVLHRLPHPWAGTGQVVFNGSLYFNKYQSNMIVRYCLTTRTILMQRVLDKAGYNNIFPYSWGGHTDIDLMVDENGLWAVYSTNQNAGNIVVGKLNPNTLELIRSWDTGYPKRSAGEAFMICGKLYVTNSHMAGAKVYYTYSTNSSTYEYVDIPFHNMYSHISMLDYNPRDRALYAWNNGHQVLYNVTLFHIVATSSATNNNV</sequence>
<dbReference type="Pfam" id="PF02191">
    <property type="entry name" value="OLF"/>
    <property type="match status" value="1"/>
</dbReference>
<dbReference type="GO" id="GO:0007165">
    <property type="term" value="P:signal transduction"/>
    <property type="evidence" value="ECO:0007669"/>
    <property type="project" value="TreeGrafter"/>
</dbReference>
<keyword evidence="6 9" id="KW-1015">Disulfide bond</keyword>
<organism evidence="13 14">
    <name type="scientific">Petromyzon marinus</name>
    <name type="common">Sea lamprey</name>
    <dbReference type="NCBI Taxonomy" id="7757"/>
    <lineage>
        <taxon>Eukaryota</taxon>
        <taxon>Metazoa</taxon>
        <taxon>Chordata</taxon>
        <taxon>Craniata</taxon>
        <taxon>Vertebrata</taxon>
        <taxon>Cyclostomata</taxon>
        <taxon>Hyperoartia</taxon>
        <taxon>Petromyzontiformes</taxon>
        <taxon>Petromyzontidae</taxon>
        <taxon>Petromyzon</taxon>
    </lineage>
</organism>
<evidence type="ECO:0000256" key="6">
    <source>
        <dbReference type="ARBA" id="ARBA00023157"/>
    </source>
</evidence>
<evidence type="ECO:0000256" key="10">
    <source>
        <dbReference type="SAM" id="Coils"/>
    </source>
</evidence>
<dbReference type="GO" id="GO:0005615">
    <property type="term" value="C:extracellular space"/>
    <property type="evidence" value="ECO:0007669"/>
    <property type="project" value="TreeGrafter"/>
</dbReference>
<evidence type="ECO:0000313" key="13">
    <source>
        <dbReference type="Proteomes" id="UP001318040"/>
    </source>
</evidence>
<evidence type="ECO:0000256" key="1">
    <source>
        <dbReference type="ARBA" id="ARBA00004613"/>
    </source>
</evidence>
<evidence type="ECO:0000256" key="2">
    <source>
        <dbReference type="ARBA" id="ARBA00022525"/>
    </source>
</evidence>
<evidence type="ECO:0000256" key="11">
    <source>
        <dbReference type="SAM" id="SignalP"/>
    </source>
</evidence>
<evidence type="ECO:0000256" key="4">
    <source>
        <dbReference type="ARBA" id="ARBA00023018"/>
    </source>
</evidence>
<dbReference type="GO" id="GO:0045202">
    <property type="term" value="C:synapse"/>
    <property type="evidence" value="ECO:0007669"/>
    <property type="project" value="UniProtKB-SubCell"/>
</dbReference>
<protein>
    <submittedName>
        <fullName evidence="14">Noelin-like isoform X1</fullName>
    </submittedName>
</protein>
<feature type="disulfide bond" evidence="9">
    <location>
        <begin position="275"/>
        <end position="457"/>
    </location>
</feature>
<keyword evidence="13" id="KW-1185">Reference proteome</keyword>
<evidence type="ECO:0000256" key="8">
    <source>
        <dbReference type="ARBA" id="ARBA00034103"/>
    </source>
</evidence>
<feature type="chain" id="PRO_5042538368" evidence="11">
    <location>
        <begin position="24"/>
        <end position="538"/>
    </location>
</feature>
<dbReference type="PANTHER" id="PTHR23192:SF87">
    <property type="entry name" value="AMASSIN-3"/>
    <property type="match status" value="1"/>
</dbReference>
<keyword evidence="3 11" id="KW-0732">Signal</keyword>
<keyword evidence="7" id="KW-0325">Glycoprotein</keyword>
<proteinExistence type="predicted"/>
<dbReference type="SMART" id="SM00284">
    <property type="entry name" value="OLF"/>
    <property type="match status" value="1"/>
</dbReference>
<keyword evidence="4" id="KW-0770">Synapse</keyword>
<dbReference type="RefSeq" id="XP_032814626.1">
    <property type="nucleotide sequence ID" value="XM_032958735.1"/>
</dbReference>